<dbReference type="RefSeq" id="WP_037453427.1">
    <property type="nucleotide sequence ID" value="NZ_AVFL01000010.1"/>
</dbReference>
<evidence type="ECO:0000256" key="1">
    <source>
        <dbReference type="ARBA" id="ARBA00023015"/>
    </source>
</evidence>
<dbReference type="InterPro" id="IPR036388">
    <property type="entry name" value="WH-like_DNA-bd_sf"/>
</dbReference>
<dbReference type="EMBL" id="AVFL01000010">
    <property type="protein sequence ID" value="EWY39792.1"/>
    <property type="molecule type" value="Genomic_DNA"/>
</dbReference>
<dbReference type="Pfam" id="PF01022">
    <property type="entry name" value="HTH_5"/>
    <property type="match status" value="1"/>
</dbReference>
<accession>W9H512</accession>
<dbReference type="GO" id="GO:0003677">
    <property type="term" value="F:DNA binding"/>
    <property type="evidence" value="ECO:0007669"/>
    <property type="project" value="UniProtKB-KW"/>
</dbReference>
<dbReference type="InterPro" id="IPR036390">
    <property type="entry name" value="WH_DNA-bd_sf"/>
</dbReference>
<name>W9H512_9PROT</name>
<dbReference type="STRING" id="1385369.N825_04605"/>
<evidence type="ECO:0000256" key="2">
    <source>
        <dbReference type="ARBA" id="ARBA00023125"/>
    </source>
</evidence>
<dbReference type="Proteomes" id="UP000019486">
    <property type="component" value="Unassembled WGS sequence"/>
</dbReference>
<organism evidence="5 6">
    <name type="scientific">Skermanella stibiiresistens SB22</name>
    <dbReference type="NCBI Taxonomy" id="1385369"/>
    <lineage>
        <taxon>Bacteria</taxon>
        <taxon>Pseudomonadati</taxon>
        <taxon>Pseudomonadota</taxon>
        <taxon>Alphaproteobacteria</taxon>
        <taxon>Rhodospirillales</taxon>
        <taxon>Azospirillaceae</taxon>
        <taxon>Skermanella</taxon>
    </lineage>
</organism>
<evidence type="ECO:0000256" key="3">
    <source>
        <dbReference type="ARBA" id="ARBA00023163"/>
    </source>
</evidence>
<keyword evidence="1" id="KW-0805">Transcription regulation</keyword>
<keyword evidence="2" id="KW-0238">DNA-binding</keyword>
<evidence type="ECO:0000313" key="6">
    <source>
        <dbReference type="Proteomes" id="UP000019486"/>
    </source>
</evidence>
<evidence type="ECO:0000313" key="5">
    <source>
        <dbReference type="EMBL" id="EWY39792.1"/>
    </source>
</evidence>
<gene>
    <name evidence="5" type="ORF">N825_04605</name>
</gene>
<dbReference type="SUPFAM" id="SSF46785">
    <property type="entry name" value="Winged helix' DNA-binding domain"/>
    <property type="match status" value="1"/>
</dbReference>
<sequence length="112" mass="12394">MTIDDLRESAHDASKLLKAMGNERRLLILCHLALGEKSVGELESLVELSQSALSQHLARLRRDGLVRTRRSAQTIYYSLKGEEAAAVMKVLHDLYCAPKLTRKNPSPVPATA</sequence>
<dbReference type="PROSITE" id="PS50987">
    <property type="entry name" value="HTH_ARSR_2"/>
    <property type="match status" value="1"/>
</dbReference>
<feature type="domain" description="HTH arsR-type" evidence="4">
    <location>
        <begin position="3"/>
        <end position="99"/>
    </location>
</feature>
<keyword evidence="3" id="KW-0804">Transcription</keyword>
<dbReference type="PRINTS" id="PR00778">
    <property type="entry name" value="HTHARSR"/>
</dbReference>
<dbReference type="GO" id="GO:0003700">
    <property type="term" value="F:DNA-binding transcription factor activity"/>
    <property type="evidence" value="ECO:0007669"/>
    <property type="project" value="InterPro"/>
</dbReference>
<dbReference type="PATRIC" id="fig|1385369.3.peg.3147"/>
<dbReference type="SMART" id="SM00418">
    <property type="entry name" value="HTH_ARSR"/>
    <property type="match status" value="1"/>
</dbReference>
<protein>
    <submittedName>
        <fullName evidence="5">ArsR family transcriptional regulator</fullName>
    </submittedName>
</protein>
<comment type="caution">
    <text evidence="5">The sequence shown here is derived from an EMBL/GenBank/DDBJ whole genome shotgun (WGS) entry which is preliminary data.</text>
</comment>
<proteinExistence type="predicted"/>
<keyword evidence="6" id="KW-1185">Reference proteome</keyword>
<dbReference type="InterPro" id="IPR051081">
    <property type="entry name" value="HTH_MetalResp_TranReg"/>
</dbReference>
<dbReference type="OrthoDB" id="194599at2"/>
<dbReference type="PANTHER" id="PTHR33154">
    <property type="entry name" value="TRANSCRIPTIONAL REGULATOR, ARSR FAMILY"/>
    <property type="match status" value="1"/>
</dbReference>
<dbReference type="AlphaFoldDB" id="W9H512"/>
<reference evidence="5 6" key="1">
    <citation type="submission" date="2013-08" db="EMBL/GenBank/DDBJ databases">
        <title>The genome sequence of Skermanella stibiiresistens.</title>
        <authorList>
            <person name="Zhu W."/>
            <person name="Wang G."/>
        </authorList>
    </citation>
    <scope>NUCLEOTIDE SEQUENCE [LARGE SCALE GENOMIC DNA]</scope>
    <source>
        <strain evidence="5 6">SB22</strain>
    </source>
</reference>
<dbReference type="InterPro" id="IPR001845">
    <property type="entry name" value="HTH_ArsR_DNA-bd_dom"/>
</dbReference>
<dbReference type="PANTHER" id="PTHR33154:SF28">
    <property type="entry name" value="HTH-TYPE TRANSCRIPTIONAL REGULATOR YGAV-RELATED"/>
    <property type="match status" value="1"/>
</dbReference>
<dbReference type="Gene3D" id="1.10.10.10">
    <property type="entry name" value="Winged helix-like DNA-binding domain superfamily/Winged helix DNA-binding domain"/>
    <property type="match status" value="1"/>
</dbReference>
<dbReference type="CDD" id="cd00090">
    <property type="entry name" value="HTH_ARSR"/>
    <property type="match status" value="1"/>
</dbReference>
<evidence type="ECO:0000259" key="4">
    <source>
        <dbReference type="PROSITE" id="PS50987"/>
    </source>
</evidence>
<dbReference type="InterPro" id="IPR011991">
    <property type="entry name" value="ArsR-like_HTH"/>
</dbReference>
<dbReference type="NCBIfam" id="NF033788">
    <property type="entry name" value="HTH_metalloreg"/>
    <property type="match status" value="1"/>
</dbReference>